<name>X1GDH2_9ZZZZ</name>
<accession>X1GDH2</accession>
<keyword evidence="1" id="KW-1133">Transmembrane helix</keyword>
<dbReference type="AlphaFoldDB" id="X1GDH2"/>
<protein>
    <submittedName>
        <fullName evidence="2">Uncharacterized protein</fullName>
    </submittedName>
</protein>
<evidence type="ECO:0000256" key="1">
    <source>
        <dbReference type="SAM" id="Phobius"/>
    </source>
</evidence>
<feature type="transmembrane region" description="Helical" evidence="1">
    <location>
        <begin position="115"/>
        <end position="132"/>
    </location>
</feature>
<sequence>MCRDLHELLNVDYEGHPLSDLPMMDDIKDANDFTIVLDFTASADSQFWLNQAYAPYGTEVAFGLTAVKTPDAYAYYTAGQIFGILESLKGAAQYEVLINRPGIAVKGMDAQSMAHLYYIGLILLCNVKYFVVEKR</sequence>
<comment type="caution">
    <text evidence="2">The sequence shown here is derived from an EMBL/GenBank/DDBJ whole genome shotgun (WGS) entry which is preliminary data.</text>
</comment>
<organism evidence="2">
    <name type="scientific">marine sediment metagenome</name>
    <dbReference type="NCBI Taxonomy" id="412755"/>
    <lineage>
        <taxon>unclassified sequences</taxon>
        <taxon>metagenomes</taxon>
        <taxon>ecological metagenomes</taxon>
    </lineage>
</organism>
<proteinExistence type="predicted"/>
<keyword evidence="1" id="KW-0812">Transmembrane</keyword>
<gene>
    <name evidence="2" type="ORF">S03H2_03756</name>
</gene>
<reference evidence="2" key="1">
    <citation type="journal article" date="2014" name="Front. Microbiol.">
        <title>High frequency of phylogenetically diverse reductive dehalogenase-homologous genes in deep subseafloor sedimentary metagenomes.</title>
        <authorList>
            <person name="Kawai M."/>
            <person name="Futagami T."/>
            <person name="Toyoda A."/>
            <person name="Takaki Y."/>
            <person name="Nishi S."/>
            <person name="Hori S."/>
            <person name="Arai W."/>
            <person name="Tsubouchi T."/>
            <person name="Morono Y."/>
            <person name="Uchiyama I."/>
            <person name="Ito T."/>
            <person name="Fujiyama A."/>
            <person name="Inagaki F."/>
            <person name="Takami H."/>
        </authorList>
    </citation>
    <scope>NUCLEOTIDE SEQUENCE</scope>
    <source>
        <strain evidence="2">Expedition CK06-06</strain>
    </source>
</reference>
<keyword evidence="1" id="KW-0472">Membrane</keyword>
<evidence type="ECO:0000313" key="2">
    <source>
        <dbReference type="EMBL" id="GAH31068.1"/>
    </source>
</evidence>
<dbReference type="EMBL" id="BARU01001420">
    <property type="protein sequence ID" value="GAH31068.1"/>
    <property type="molecule type" value="Genomic_DNA"/>
</dbReference>